<dbReference type="Proteomes" id="UP000037943">
    <property type="component" value="Unassembled WGS sequence"/>
</dbReference>
<reference evidence="2 3" key="1">
    <citation type="submission" date="2015-07" db="EMBL/GenBank/DDBJ databases">
        <authorList>
            <person name="O'Brien H.E."/>
            <person name="Thakur S."/>
            <person name="Gong Y."/>
            <person name="Wang P.W."/>
            <person name="Guttman D.S."/>
        </authorList>
    </citation>
    <scope>NUCLEOTIDE SEQUENCE [LARGE SCALE GENOMIC DNA]</scope>
    <source>
        <strain evidence="2 3">107</strain>
    </source>
</reference>
<evidence type="ECO:0000313" key="3">
    <source>
        <dbReference type="Proteomes" id="UP000037943"/>
    </source>
</evidence>
<comment type="similarity">
    <text evidence="1">Belongs to the bacterial solute-binding protein 3 family.</text>
</comment>
<dbReference type="EMBL" id="LGLK01000005">
    <property type="protein sequence ID" value="KPC22713.1"/>
    <property type="molecule type" value="Genomic_DNA"/>
</dbReference>
<evidence type="ECO:0000313" key="2">
    <source>
        <dbReference type="EMBL" id="KPC22713.1"/>
    </source>
</evidence>
<comment type="caution">
    <text evidence="2">The sequence shown here is derived from an EMBL/GenBank/DDBJ whole genome shotgun (WGS) entry which is preliminary data.</text>
</comment>
<accession>A0ABR5L1X2</accession>
<dbReference type="Gene3D" id="3.40.190.10">
    <property type="entry name" value="Periplasmic binding protein-like II"/>
    <property type="match status" value="2"/>
</dbReference>
<gene>
    <name evidence="2" type="ORF">AC499_4221</name>
</gene>
<organism evidence="2 3">
    <name type="scientific">Pseudomonas amygdali pv. lachrymans</name>
    <name type="common">Pseudomonas syringae pv. lachrymans</name>
    <dbReference type="NCBI Taxonomy" id="53707"/>
    <lineage>
        <taxon>Bacteria</taxon>
        <taxon>Pseudomonadati</taxon>
        <taxon>Pseudomonadota</taxon>
        <taxon>Gammaproteobacteria</taxon>
        <taxon>Pseudomonadales</taxon>
        <taxon>Pseudomonadaceae</taxon>
        <taxon>Pseudomonas</taxon>
        <taxon>Pseudomonas amygdali</taxon>
    </lineage>
</organism>
<proteinExistence type="inferred from homology"/>
<protein>
    <submittedName>
        <fullName evidence="2">Transglycosylase</fullName>
    </submittedName>
</protein>
<dbReference type="PANTHER" id="PTHR35936:SF32">
    <property type="entry name" value="MEMBRANE-BOUND LYTIC MUREIN TRANSGLYCOSYLASE F"/>
    <property type="match status" value="1"/>
</dbReference>
<reference evidence="2 3" key="2">
    <citation type="submission" date="2015-10" db="EMBL/GenBank/DDBJ databases">
        <title>Comparative genomics and high-throughput reverse genetic screens identify a new phytobacterial MAMP and an Arabidopsis receptor required for immune elicitation.</title>
        <authorList>
            <person name="Mott G.A."/>
            <person name="Thakur S."/>
            <person name="Wang P.W."/>
            <person name="Desveaux D."/>
            <person name="Guttman D.S."/>
        </authorList>
    </citation>
    <scope>NUCLEOTIDE SEQUENCE [LARGE SCALE GENOMIC DNA]</scope>
    <source>
        <strain evidence="2 3">107</strain>
    </source>
</reference>
<sequence length="239" mass="26274">MCLLALLPLQVSARQTGPQAAQHNAQVRDLPAIRSSKVLRVLVNQSRNSSGDVKGQEIGIEYHRLQAFEQYLNSHSRGAQKVTLKVIPKAKNQLLTALQRGEGDMIAPGELLDVSEAKGVQASAPIIHDVPLVLVGTRGQRNVRRVEQLSGHTLSLPTGSAADEALHQVNRQLELRKLPLAKIEWVDPSLAVEDVLEMVQAGIYPMTLVEQPIAERWAKIMPKLRIERGLTLQTHGDIS</sequence>
<dbReference type="SUPFAM" id="SSF53850">
    <property type="entry name" value="Periplasmic binding protein-like II"/>
    <property type="match status" value="1"/>
</dbReference>
<dbReference type="PANTHER" id="PTHR35936">
    <property type="entry name" value="MEMBRANE-BOUND LYTIC MUREIN TRANSGLYCOSYLASE F"/>
    <property type="match status" value="1"/>
</dbReference>
<keyword evidence="3" id="KW-1185">Reference proteome</keyword>
<evidence type="ECO:0000256" key="1">
    <source>
        <dbReference type="ARBA" id="ARBA00010333"/>
    </source>
</evidence>
<name>A0ABR5L1X2_PSEAV</name>